<keyword evidence="3" id="KW-1185">Reference proteome</keyword>
<protein>
    <submittedName>
        <fullName evidence="2">Uncharacterized protein</fullName>
    </submittedName>
</protein>
<name>A0A4Z1ITX6_9HELO</name>
<accession>A0A4Z1ITX6</accession>
<feature type="compositionally biased region" description="Basic and acidic residues" evidence="1">
    <location>
        <begin position="1"/>
        <end position="12"/>
    </location>
</feature>
<evidence type="ECO:0000313" key="2">
    <source>
        <dbReference type="EMBL" id="TGO62790.1"/>
    </source>
</evidence>
<feature type="region of interest" description="Disordered" evidence="1">
    <location>
        <begin position="1"/>
        <end position="31"/>
    </location>
</feature>
<comment type="caution">
    <text evidence="2">The sequence shown here is derived from an EMBL/GenBank/DDBJ whole genome shotgun (WGS) entry which is preliminary data.</text>
</comment>
<sequence length="115" mass="13739">MDRAPLDDRMFLDEQAPLGSQTCDDDRQNERARSIAKEYEDLEAQKAEFKKLQEDHKRQVHEFEEAKVEFEDKLDLLRAEQCKFNTAVKEFNKRLEKARETTKIFKKKSETLRES</sequence>
<dbReference type="AlphaFoldDB" id="A0A4Z1ITX6"/>
<evidence type="ECO:0000256" key="1">
    <source>
        <dbReference type="SAM" id="MobiDB-lite"/>
    </source>
</evidence>
<proteinExistence type="predicted"/>
<dbReference type="OrthoDB" id="3559074at2759"/>
<organism evidence="2 3">
    <name type="scientific">Botryotinia convoluta</name>
    <dbReference type="NCBI Taxonomy" id="54673"/>
    <lineage>
        <taxon>Eukaryota</taxon>
        <taxon>Fungi</taxon>
        <taxon>Dikarya</taxon>
        <taxon>Ascomycota</taxon>
        <taxon>Pezizomycotina</taxon>
        <taxon>Leotiomycetes</taxon>
        <taxon>Helotiales</taxon>
        <taxon>Sclerotiniaceae</taxon>
        <taxon>Botryotinia</taxon>
    </lineage>
</organism>
<reference evidence="2 3" key="1">
    <citation type="submission" date="2017-12" db="EMBL/GenBank/DDBJ databases">
        <title>Comparative genomics of Botrytis spp.</title>
        <authorList>
            <person name="Valero-Jimenez C.A."/>
            <person name="Tapia P."/>
            <person name="Veloso J."/>
            <person name="Silva-Moreno E."/>
            <person name="Staats M."/>
            <person name="Valdes J.H."/>
            <person name="Van Kan J.A.L."/>
        </authorList>
    </citation>
    <scope>NUCLEOTIDE SEQUENCE [LARGE SCALE GENOMIC DNA]</scope>
    <source>
        <strain evidence="2 3">MUCL11595</strain>
    </source>
</reference>
<dbReference type="Proteomes" id="UP000297527">
    <property type="component" value="Unassembled WGS sequence"/>
</dbReference>
<gene>
    <name evidence="2" type="ORF">BCON_0017g00310</name>
</gene>
<evidence type="ECO:0000313" key="3">
    <source>
        <dbReference type="Proteomes" id="UP000297527"/>
    </source>
</evidence>
<dbReference type="EMBL" id="PQXN01000017">
    <property type="protein sequence ID" value="TGO62790.1"/>
    <property type="molecule type" value="Genomic_DNA"/>
</dbReference>